<comment type="caution">
    <text evidence="1">The sequence shown here is derived from an EMBL/GenBank/DDBJ whole genome shotgun (WGS) entry which is preliminary data.</text>
</comment>
<evidence type="ECO:0000313" key="1">
    <source>
        <dbReference type="EMBL" id="GES19288.1"/>
    </source>
</evidence>
<evidence type="ECO:0000313" key="2">
    <source>
        <dbReference type="Proteomes" id="UP000377595"/>
    </source>
</evidence>
<accession>A0A5M3XM93</accession>
<dbReference type="Proteomes" id="UP000377595">
    <property type="component" value="Unassembled WGS sequence"/>
</dbReference>
<keyword evidence="2" id="KW-1185">Reference proteome</keyword>
<protein>
    <submittedName>
        <fullName evidence="1">Uncharacterized protein</fullName>
    </submittedName>
</protein>
<name>A0A5M3XM93_9ACTN</name>
<gene>
    <name evidence="1" type="ORF">Aple_021840</name>
</gene>
<reference evidence="1 2" key="1">
    <citation type="submission" date="2019-10" db="EMBL/GenBank/DDBJ databases">
        <title>Whole genome shotgun sequence of Acrocarpospora pleiomorpha NBRC 16267.</title>
        <authorList>
            <person name="Ichikawa N."/>
            <person name="Kimura A."/>
            <person name="Kitahashi Y."/>
            <person name="Komaki H."/>
            <person name="Oguchi A."/>
        </authorList>
    </citation>
    <scope>NUCLEOTIDE SEQUENCE [LARGE SCALE GENOMIC DNA]</scope>
    <source>
        <strain evidence="1 2">NBRC 16267</strain>
    </source>
</reference>
<dbReference type="EMBL" id="BLAF01000011">
    <property type="protein sequence ID" value="GES19288.1"/>
    <property type="molecule type" value="Genomic_DNA"/>
</dbReference>
<proteinExistence type="predicted"/>
<dbReference type="AlphaFoldDB" id="A0A5M3XM93"/>
<organism evidence="1 2">
    <name type="scientific">Acrocarpospora pleiomorpha</name>
    <dbReference type="NCBI Taxonomy" id="90975"/>
    <lineage>
        <taxon>Bacteria</taxon>
        <taxon>Bacillati</taxon>
        <taxon>Actinomycetota</taxon>
        <taxon>Actinomycetes</taxon>
        <taxon>Streptosporangiales</taxon>
        <taxon>Streptosporangiaceae</taxon>
        <taxon>Acrocarpospora</taxon>
    </lineage>
</organism>
<sequence>MAIDVARQVRISPSPPLPHANFSPERRVSPFVGILFRGTAAAVAFFVAAGPAAAHAVAPAGQWSVVHDDRRDSYDAVTVTPGGAVWVAGTRRPDRGGTESLLLKGGRSTFKRVTGPGFRVKRLTSASDTRVWAFGASRYARWDGKRWQVKPWRYGRVDRAYSIGRNLWVIENSNAFPAAGAAGWKARSTLRRLDGSVWRKVHTPIVVKGLDGKWAAGSVRGTAALARWTGTAWRAVALPAIPSARSGQISELTDVAVDGETGRVMAVGWVAWPCGNSFCGETLLLSGYLGGFNFEVRGEPGIQPRAQAEPDGRGGAWVVYDAKGGGSGFLHIGTDSVEPGAFPTPPNQNASVRDLAIQPESGSAWAVGAASSGRSGLIWAYRR</sequence>